<evidence type="ECO:0000313" key="2">
    <source>
        <dbReference type="EMBL" id="TQV77467.1"/>
    </source>
</evidence>
<feature type="transmembrane region" description="Helical" evidence="1">
    <location>
        <begin position="143"/>
        <end position="162"/>
    </location>
</feature>
<feature type="transmembrane region" description="Helical" evidence="1">
    <location>
        <begin position="174"/>
        <end position="192"/>
    </location>
</feature>
<name>A0A545TJT3_9GAMM</name>
<dbReference type="EMBL" id="VIKR01000001">
    <property type="protein sequence ID" value="TQV77467.1"/>
    <property type="molecule type" value="Genomic_DNA"/>
</dbReference>
<keyword evidence="1" id="KW-0812">Transmembrane</keyword>
<reference evidence="2 3" key="1">
    <citation type="submission" date="2019-06" db="EMBL/GenBank/DDBJ databases">
        <title>Draft genome of Aliikangiella marina GYP-15.</title>
        <authorList>
            <person name="Wang G."/>
        </authorList>
    </citation>
    <scope>NUCLEOTIDE SEQUENCE [LARGE SCALE GENOMIC DNA]</scope>
    <source>
        <strain evidence="2 3">GYP-15</strain>
    </source>
</reference>
<feature type="transmembrane region" description="Helical" evidence="1">
    <location>
        <begin position="55"/>
        <end position="73"/>
    </location>
</feature>
<accession>A0A545TJT3</accession>
<gene>
    <name evidence="2" type="ORF">FLL45_05865</name>
</gene>
<sequence>MLALIACIFALFVGPLVYQTFGPLRRTDKIVSGIVLVVVVGTILFEIIPQSYQAISVFAVLLCLIGFVGPTVVEKSFRKAADTTHKLTILLGIIGLLLHAFIDGMAIQASETPELNSLAIAIILHRLPIGLTIWWLLKPLLGERYALVTLILMGLTTFLGYLSSQALDMIHNSMALAATQAFIAGSLLHVVIHKPHSDGCMHTSPEHDHHHQPTGNVNQSKQGVIKNQWELIGFALGGLLFAMMYFYHH</sequence>
<dbReference type="RefSeq" id="WP_142941039.1">
    <property type="nucleotide sequence ID" value="NZ_VIKR01000001.1"/>
</dbReference>
<organism evidence="2 3">
    <name type="scientific">Aliikangiella marina</name>
    <dbReference type="NCBI Taxonomy" id="1712262"/>
    <lineage>
        <taxon>Bacteria</taxon>
        <taxon>Pseudomonadati</taxon>
        <taxon>Pseudomonadota</taxon>
        <taxon>Gammaproteobacteria</taxon>
        <taxon>Oceanospirillales</taxon>
        <taxon>Pleioneaceae</taxon>
        <taxon>Aliikangiella</taxon>
    </lineage>
</organism>
<comment type="caution">
    <text evidence="2">The sequence shown here is derived from an EMBL/GenBank/DDBJ whole genome shotgun (WGS) entry which is preliminary data.</text>
</comment>
<feature type="transmembrane region" description="Helical" evidence="1">
    <location>
        <begin position="85"/>
        <end position="106"/>
    </location>
</feature>
<feature type="transmembrane region" description="Helical" evidence="1">
    <location>
        <begin position="118"/>
        <end position="137"/>
    </location>
</feature>
<feature type="transmembrane region" description="Helical" evidence="1">
    <location>
        <begin position="29"/>
        <end position="48"/>
    </location>
</feature>
<keyword evidence="1" id="KW-0472">Membrane</keyword>
<dbReference type="AlphaFoldDB" id="A0A545TJT3"/>
<protein>
    <recommendedName>
        <fullName evidence="4">ZIP family metal transporter</fullName>
    </recommendedName>
</protein>
<feature type="transmembrane region" description="Helical" evidence="1">
    <location>
        <begin position="229"/>
        <end position="247"/>
    </location>
</feature>
<evidence type="ECO:0000256" key="1">
    <source>
        <dbReference type="SAM" id="Phobius"/>
    </source>
</evidence>
<evidence type="ECO:0008006" key="4">
    <source>
        <dbReference type="Google" id="ProtNLM"/>
    </source>
</evidence>
<keyword evidence="1" id="KW-1133">Transmembrane helix</keyword>
<dbReference type="OrthoDB" id="6397936at2"/>
<dbReference type="Proteomes" id="UP000317839">
    <property type="component" value="Unassembled WGS sequence"/>
</dbReference>
<proteinExistence type="predicted"/>
<evidence type="ECO:0000313" key="3">
    <source>
        <dbReference type="Proteomes" id="UP000317839"/>
    </source>
</evidence>
<keyword evidence="3" id="KW-1185">Reference proteome</keyword>